<proteinExistence type="predicted"/>
<organism evidence="2 3">
    <name type="scientific">Denitratisoma oestradiolicum</name>
    <dbReference type="NCBI Taxonomy" id="311182"/>
    <lineage>
        <taxon>Bacteria</taxon>
        <taxon>Pseudomonadati</taxon>
        <taxon>Pseudomonadota</taxon>
        <taxon>Betaproteobacteria</taxon>
        <taxon>Nitrosomonadales</taxon>
        <taxon>Sterolibacteriaceae</taxon>
        <taxon>Denitratisoma</taxon>
    </lineage>
</organism>
<dbReference type="InterPro" id="IPR032710">
    <property type="entry name" value="NTF2-like_dom_sf"/>
</dbReference>
<dbReference type="EMBL" id="LR778301">
    <property type="protein sequence ID" value="CAB1369206.1"/>
    <property type="molecule type" value="Genomic_DNA"/>
</dbReference>
<accession>A0A6S6YN76</accession>
<dbReference type="InterPro" id="IPR027843">
    <property type="entry name" value="DUF4440"/>
</dbReference>
<feature type="domain" description="DUF4440" evidence="1">
    <location>
        <begin position="23"/>
        <end position="128"/>
    </location>
</feature>
<evidence type="ECO:0000259" key="1">
    <source>
        <dbReference type="Pfam" id="PF14534"/>
    </source>
</evidence>
<dbReference type="SUPFAM" id="SSF54427">
    <property type="entry name" value="NTF2-like"/>
    <property type="match status" value="1"/>
</dbReference>
<dbReference type="Gene3D" id="3.10.450.50">
    <property type="match status" value="1"/>
</dbReference>
<keyword evidence="3" id="KW-1185">Reference proteome</keyword>
<dbReference type="AlphaFoldDB" id="A0A6S6YN76"/>
<sequence>MLCLLLVVISIGAWSAGTEQDLDAAEEGFIAALLANDRSELEKVLGAEFFYNTATGRSLAKKAFLQYLDAGQLSVQFAARSEVRTTYYEDVAIVSGVYRVEAVLAGKASTSRSRYLHVWYRQNSSWRLVARQVTYLDG</sequence>
<evidence type="ECO:0000313" key="3">
    <source>
        <dbReference type="Proteomes" id="UP000515733"/>
    </source>
</evidence>
<dbReference type="Proteomes" id="UP000515733">
    <property type="component" value="Chromosome"/>
</dbReference>
<gene>
    <name evidence="2" type="ORF">DENOEST_2041</name>
</gene>
<evidence type="ECO:0000313" key="2">
    <source>
        <dbReference type="EMBL" id="CAB1369206.1"/>
    </source>
</evidence>
<name>A0A6S6YN76_9PROT</name>
<protein>
    <recommendedName>
        <fullName evidence="1">DUF4440 domain-containing protein</fullName>
    </recommendedName>
</protein>
<dbReference type="KEGG" id="doe:DENOEST_2041"/>
<reference evidence="2 3" key="1">
    <citation type="submission" date="2020-03" db="EMBL/GenBank/DDBJ databases">
        <authorList>
            <consortium name="Genoscope - CEA"/>
            <person name="William W."/>
        </authorList>
    </citation>
    <scope>NUCLEOTIDE SEQUENCE [LARGE SCALE GENOMIC DNA]</scope>
    <source>
        <strain evidence="3">DSM 16959</strain>
    </source>
</reference>
<dbReference type="Pfam" id="PF14534">
    <property type="entry name" value="DUF4440"/>
    <property type="match status" value="1"/>
</dbReference>